<keyword evidence="2" id="KW-1185">Reference proteome</keyword>
<proteinExistence type="predicted"/>
<protein>
    <submittedName>
        <fullName evidence="1">Uncharacterized protein</fullName>
    </submittedName>
</protein>
<organism evidence="1 2">
    <name type="scientific">Polarella glacialis</name>
    <name type="common">Dinoflagellate</name>
    <dbReference type="NCBI Taxonomy" id="89957"/>
    <lineage>
        <taxon>Eukaryota</taxon>
        <taxon>Sar</taxon>
        <taxon>Alveolata</taxon>
        <taxon>Dinophyceae</taxon>
        <taxon>Suessiales</taxon>
        <taxon>Suessiaceae</taxon>
        <taxon>Polarella</taxon>
    </lineage>
</organism>
<dbReference type="Proteomes" id="UP000654075">
    <property type="component" value="Unassembled WGS sequence"/>
</dbReference>
<accession>A0A813EDD2</accession>
<gene>
    <name evidence="1" type="ORF">PGLA1383_LOCUS16926</name>
</gene>
<evidence type="ECO:0000313" key="1">
    <source>
        <dbReference type="EMBL" id="CAE8598520.1"/>
    </source>
</evidence>
<dbReference type="OrthoDB" id="431600at2759"/>
<reference evidence="1" key="1">
    <citation type="submission" date="2021-02" db="EMBL/GenBank/DDBJ databases">
        <authorList>
            <person name="Dougan E. K."/>
            <person name="Rhodes N."/>
            <person name="Thang M."/>
            <person name="Chan C."/>
        </authorList>
    </citation>
    <scope>NUCLEOTIDE SEQUENCE</scope>
</reference>
<comment type="caution">
    <text evidence="1">The sequence shown here is derived from an EMBL/GenBank/DDBJ whole genome shotgun (WGS) entry which is preliminary data.</text>
</comment>
<evidence type="ECO:0000313" key="2">
    <source>
        <dbReference type="Proteomes" id="UP000654075"/>
    </source>
</evidence>
<name>A0A813EDD2_POLGL</name>
<dbReference type="EMBL" id="CAJNNV010010334">
    <property type="protein sequence ID" value="CAE8598520.1"/>
    <property type="molecule type" value="Genomic_DNA"/>
</dbReference>
<sequence>MELPALGVVWGGATYAVSLTVRNPSVAQLPPSCASTLSALVQDPSALDVLGLGVSLATPSLWSLEVQVGIPVQMTGAASYQAFYVLPRLSGASISATAYAVGGLRNTLTVFFRPAIGLLTTDSSIFFVGPKEFLFSCATLVAPAAPLSYFPALEDGGCQAAPGLLSLALVPGNYYPAGTALSFSVDVENPTEAKAKALQARASPPNGIDSLSLPQLQDLLSAAAAGVGAAAATVDAWALFLRSRGVSCQAEAELASPYQANSWRLFARQLTIGAPLSTGSGPGSEVYVSMRYHFSGRLPKGAKILIQAPLGFQFLSNFEVEAVSTGAQETLLIDTPLTDPSRPHEVTLPLAGYARGGITYGFRAKMKNADVSPGSQDKPSLSRWTMTATTASTVTSGTTLPPTLATATELAGREEAGSAAGYSLKVIRNCEAWPSQLSFEYENEITLSFVVQSSIFSTKTIVGSIQVIGPTGIMFPTACVVQAALPSLDVPQGSNPAEGFRFFQHSSCEGLSNQAVVKIGIGSAIARGSHVRFRIALMNPAQAPVGKIWDVATYQGFDKLEVCEVKIPAFTMARPLKSALLSRGNMGEDLRPDRRSVYRFIFMYPERTALEIGKPFTVIKVWSPAGFRVLPACLAGASGGSDSQYVMSLPVLAACIGVGRVATFTLESQIEPLVSYGLSLTVLTPPSGFDYSPAESRWQLIVDSAATGDIEGPQIRMLGETMLFAGDAREGSPLAWVTIHFRTASSVPLGGGLVAELPFWAGAFKVGLSCSGSGGALYTADGSGANRLGGSQVAVGSPCLVTLGSVLGKHHKLRIGPLTQGLDGNRRYVATFRVDNGDFSAHAELESSNADHLALKWSVYTVLSDGEVVDTSRPMSTYKVRRDFGQFILTSPAATYPSGVFYPVMVNFTLKIAARVGAVVLYPPPLVGVACASTGEEILPVGVACAAEGNPSTWRSMRLVLRSNFFPWAAARPYSFTAYVMDAGKELPAYRRTWTAELIAGMPVSSFAVPPAPPAASAAGGAALNASAAAGQATPFSSLTGFVVGSRAIPQWAWRGYLSGLRVSSENPAVSRRSQTTMEFVTATALAARGELWIRPPPEMLIHPFSCFALFGEPGTGQVPSEYAKALPILCELPPLTNRICSPNAFETAPCVDAEPGISSDSPGFAHRQGLRIELVAVASRTLVRVFFDTTPFSIDGPPGVWMVSTWHGTRELDVARVTNFAVWQWMDVTLFRPSSQLPAVDIDLEVEWWTLTALPAGGSIVVLSPNYRLVVLLFDLAASAERFDPGNLPRDSNEAPPAIVEALTNRLQITLCCELESRTLYRFSFGVRHPSFHQLPPPSRPELNGWVLQTMLPGGQEVWHNQLLKGYRLSRAFEQTGVVLDQELLVGGVNEAGAKDTVKVSINFMLPFAKALHEQSKLRILAPRGWEFPDQCQITKVLLGPYTVIANCLASQNELTLLVTGSINPGLEGQVFGLQVAVKPPLSSALADVWYVEAHAVVGSSEDVGQVSAASVGLLSALELEPRLALPILGLNRPSLAGGYKPSDGGATAEILAEVKLTPRAPDSFRSTWRAPMELVAAVQLFVPASLPQGLGNVTLRVAVAASWGAQLRCAVAPEPFIVGNLPPGALCYDAASIQLNPSMKRMYKADRPSELVIAIDDLIPLRPAARYNFTIVALTPEQDLDELGKIDSRAWPRHTAWSLTIETWAGEFRTSLAAAPSVEGTAFAASPIRDLGLLTTNTRANELAEVSLLLTVESKLPLPSSIEVTPPVGFRLDTAPSPLHPALTPMQAGINPFRSVSWQQQAQLDAEEAARLVETGEELYGVPCPFFDISVADPEFLDVATRASEQPSPSLCDQPPTLDASLLAACQADTYRALPKGRVRCAVLFGKAVIRLYPQNLSSYKSAWERDQAPCTKAGCARAFQAQRAWLPAGQYRLTIRGFNPSVPAPVAEEETSTHSWHVTIAREVQVLGGGPRSAVSPVAAASLPSYRINAGAEYSEKITPATGGQVLKGSQNWLQADSTVRVKPSALTPLTDLTQDGRIINFAATARR</sequence>